<feature type="transmembrane region" description="Helical" evidence="2">
    <location>
        <begin position="286"/>
        <end position="307"/>
    </location>
</feature>
<feature type="transmembrane region" description="Helical" evidence="2">
    <location>
        <begin position="49"/>
        <end position="70"/>
    </location>
</feature>
<evidence type="ECO:0000256" key="2">
    <source>
        <dbReference type="SAM" id="Phobius"/>
    </source>
</evidence>
<keyword evidence="2" id="KW-1133">Transmembrane helix</keyword>
<feature type="transmembrane region" description="Helical" evidence="2">
    <location>
        <begin position="141"/>
        <end position="163"/>
    </location>
</feature>
<dbReference type="Proteomes" id="UP001072034">
    <property type="component" value="Unassembled WGS sequence"/>
</dbReference>
<keyword evidence="2" id="KW-0812">Transmembrane</keyword>
<evidence type="ECO:0000256" key="1">
    <source>
        <dbReference type="SAM" id="MobiDB-lite"/>
    </source>
</evidence>
<feature type="transmembrane region" description="Helical" evidence="2">
    <location>
        <begin position="351"/>
        <end position="372"/>
    </location>
</feature>
<keyword evidence="4" id="KW-1185">Reference proteome</keyword>
<sequence length="384" mass="38863">MPAAHRSLRGSQDAAAPPRPRREGRWWPAYLRGTLGQGLALDLLGRRSLVIAAALPLGLLGATVLTGRLPAVPASLTVPALVLTGVALALAVLEAFGRDHPTGEREHLRVLGLTRAGEAGMLALAAAPTAISGAACTAAVLGGPVTACAAAQLLLVPALAVLLETVRRSGGALVRVGRSGRASAALTVLSAARLRCPTGRTGALAFAYAAGSSPLRLWGGTAVITFCGAALVRAGAGPAPAVWLTGCWLAAGVALELCRVEEGPGWARVAAVGQVGRADRLRARTVVATGILAACLLVLTLLALGAAQRPSGAQALAAGAAALYVAVLQVAVEAVVVRLTGTRRLLAAEEILLALLAFVPVVPLVGLIVPALPSWRPDRRARRA</sequence>
<reference evidence="3" key="1">
    <citation type="submission" date="2022-10" db="EMBL/GenBank/DDBJ databases">
        <title>Genome sequence of Actinomyces israelii ATCC 10048.</title>
        <authorList>
            <person name="Watt R.M."/>
            <person name="Tong W.M."/>
        </authorList>
    </citation>
    <scope>NUCLEOTIDE SEQUENCE</scope>
    <source>
        <strain evidence="3">ATCC 10048</strain>
    </source>
</reference>
<feature type="transmembrane region" description="Helical" evidence="2">
    <location>
        <begin position="76"/>
        <end position="96"/>
    </location>
</feature>
<feature type="transmembrane region" description="Helical" evidence="2">
    <location>
        <begin position="116"/>
        <end position="135"/>
    </location>
</feature>
<dbReference type="RefSeq" id="WP_268917450.1">
    <property type="nucleotide sequence ID" value="NZ_JAPTMY010000014.1"/>
</dbReference>
<accession>A0ABT4I881</accession>
<proteinExistence type="predicted"/>
<organism evidence="3 4">
    <name type="scientific">Actinomyces israelii</name>
    <dbReference type="NCBI Taxonomy" id="1659"/>
    <lineage>
        <taxon>Bacteria</taxon>
        <taxon>Bacillati</taxon>
        <taxon>Actinomycetota</taxon>
        <taxon>Actinomycetes</taxon>
        <taxon>Actinomycetales</taxon>
        <taxon>Actinomycetaceae</taxon>
        <taxon>Actinomyces</taxon>
    </lineage>
</organism>
<evidence type="ECO:0000313" key="4">
    <source>
        <dbReference type="Proteomes" id="UP001072034"/>
    </source>
</evidence>
<name>A0ABT4I881_9ACTO</name>
<evidence type="ECO:0008006" key="5">
    <source>
        <dbReference type="Google" id="ProtNLM"/>
    </source>
</evidence>
<evidence type="ECO:0000313" key="3">
    <source>
        <dbReference type="EMBL" id="MCZ0857960.1"/>
    </source>
</evidence>
<keyword evidence="2" id="KW-0472">Membrane</keyword>
<protein>
    <recommendedName>
        <fullName evidence="5">ABC transporter permease</fullName>
    </recommendedName>
</protein>
<dbReference type="EMBL" id="JAPTMY010000014">
    <property type="protein sequence ID" value="MCZ0857960.1"/>
    <property type="molecule type" value="Genomic_DNA"/>
</dbReference>
<comment type="caution">
    <text evidence="3">The sequence shown here is derived from an EMBL/GenBank/DDBJ whole genome shotgun (WGS) entry which is preliminary data.</text>
</comment>
<gene>
    <name evidence="3" type="ORF">OHJ16_07865</name>
</gene>
<feature type="transmembrane region" description="Helical" evidence="2">
    <location>
        <begin position="313"/>
        <end position="339"/>
    </location>
</feature>
<feature type="region of interest" description="Disordered" evidence="1">
    <location>
        <begin position="1"/>
        <end position="22"/>
    </location>
</feature>